<dbReference type="OrthoDB" id="3239945at2"/>
<gene>
    <name evidence="2" type="ORF">FXF65_31070</name>
</gene>
<evidence type="ECO:0000313" key="2">
    <source>
        <dbReference type="EMBL" id="TYC10357.1"/>
    </source>
</evidence>
<keyword evidence="2" id="KW-0808">Transferase</keyword>
<dbReference type="Gene3D" id="3.40.630.30">
    <property type="match status" value="1"/>
</dbReference>
<dbReference type="InterPro" id="IPR016181">
    <property type="entry name" value="Acyl_CoA_acyltransferase"/>
</dbReference>
<dbReference type="PROSITE" id="PS51186">
    <property type="entry name" value="GNAT"/>
    <property type="match status" value="1"/>
</dbReference>
<protein>
    <submittedName>
        <fullName evidence="2">GNAT family N-acetyltransferase</fullName>
    </submittedName>
</protein>
<dbReference type="Pfam" id="PF00583">
    <property type="entry name" value="Acetyltransf_1"/>
    <property type="match status" value="1"/>
</dbReference>
<dbReference type="AlphaFoldDB" id="A0A5D0TX01"/>
<comment type="caution">
    <text evidence="2">The sequence shown here is derived from an EMBL/GenBank/DDBJ whole genome shotgun (WGS) entry which is preliminary data.</text>
</comment>
<dbReference type="CDD" id="cd04301">
    <property type="entry name" value="NAT_SF"/>
    <property type="match status" value="1"/>
</dbReference>
<dbReference type="RefSeq" id="WP_148353610.1">
    <property type="nucleotide sequence ID" value="NZ_JBHSBF010000006.1"/>
</dbReference>
<accession>A0A5D0TX01</accession>
<dbReference type="InterPro" id="IPR000182">
    <property type="entry name" value="GNAT_dom"/>
</dbReference>
<reference evidence="2 3" key="1">
    <citation type="submission" date="2019-08" db="EMBL/GenBank/DDBJ databases">
        <title>Actinomadura sp. nov. CYP1-5 isolated from mountain soil.</title>
        <authorList>
            <person name="Songsumanus A."/>
            <person name="Kuncharoen N."/>
            <person name="Kudo T."/>
            <person name="Yuki M."/>
            <person name="Igarashi Y."/>
            <person name="Tanasupawat S."/>
        </authorList>
    </citation>
    <scope>NUCLEOTIDE SEQUENCE [LARGE SCALE GENOMIC DNA]</scope>
    <source>
        <strain evidence="2 3">GKU157</strain>
    </source>
</reference>
<dbReference type="GO" id="GO:0016747">
    <property type="term" value="F:acyltransferase activity, transferring groups other than amino-acyl groups"/>
    <property type="evidence" value="ECO:0007669"/>
    <property type="project" value="InterPro"/>
</dbReference>
<name>A0A5D0TX01_9ACTN</name>
<dbReference type="SUPFAM" id="SSF55729">
    <property type="entry name" value="Acyl-CoA N-acyltransferases (Nat)"/>
    <property type="match status" value="1"/>
</dbReference>
<organism evidence="2 3">
    <name type="scientific">Actinomadura syzygii</name>
    <dbReference type="NCBI Taxonomy" id="1427538"/>
    <lineage>
        <taxon>Bacteria</taxon>
        <taxon>Bacillati</taxon>
        <taxon>Actinomycetota</taxon>
        <taxon>Actinomycetes</taxon>
        <taxon>Streptosporangiales</taxon>
        <taxon>Thermomonosporaceae</taxon>
        <taxon>Actinomadura</taxon>
    </lineage>
</organism>
<keyword evidence="3" id="KW-1185">Reference proteome</keyword>
<evidence type="ECO:0000259" key="1">
    <source>
        <dbReference type="PROSITE" id="PS51186"/>
    </source>
</evidence>
<proteinExistence type="predicted"/>
<feature type="domain" description="N-acetyltransferase" evidence="1">
    <location>
        <begin position="8"/>
        <end position="207"/>
    </location>
</feature>
<dbReference type="EMBL" id="VSFF01000012">
    <property type="protein sequence ID" value="TYC10357.1"/>
    <property type="molecule type" value="Genomic_DNA"/>
</dbReference>
<dbReference type="Proteomes" id="UP000322634">
    <property type="component" value="Unassembled WGS sequence"/>
</dbReference>
<evidence type="ECO:0000313" key="3">
    <source>
        <dbReference type="Proteomes" id="UP000322634"/>
    </source>
</evidence>
<sequence length="207" mass="23123">MKAEPLSLTTRELTTQTWPDFETLFSQGNGWDFCWCTAFQRDKPLPGSLHRTRAERSVVNHRHKRELVCQGRSHGVLVYDGGAPIGWCQYGRKDELPLMDGRRGRFAKPPLDGVPAEDWRVTCFVVAKKYRRRGVAATALRAVLAAIGDAGGGLVEGYPLDLATKDRWGPGTWSDYGHFGTVSMFEAEGFTRVGMLRPTNAIMHKDV</sequence>